<dbReference type="Proteomes" id="UP001500909">
    <property type="component" value="Unassembled WGS sequence"/>
</dbReference>
<dbReference type="EMBL" id="BAAABY010000054">
    <property type="protein sequence ID" value="GAA0494722.1"/>
    <property type="molecule type" value="Genomic_DNA"/>
</dbReference>
<comment type="caution">
    <text evidence="1">The sequence shown here is derived from an EMBL/GenBank/DDBJ whole genome shotgun (WGS) entry which is preliminary data.</text>
</comment>
<dbReference type="InterPro" id="IPR023393">
    <property type="entry name" value="START-like_dom_sf"/>
</dbReference>
<evidence type="ECO:0000313" key="1">
    <source>
        <dbReference type="EMBL" id="GAA0494722.1"/>
    </source>
</evidence>
<sequence>MSTAAVHRTVHETEIAAPADTVYAIVADAAAWPRRFAPTVHVDRKPLGEGRERLSLWATGAGLVRTWTSVRMLDPEARRITFRREVSPPPVKDMTGIWTVTPLIDGQVRLTLTHDFEAVDDSPDAVDWITSATNENSTTELDNIKRIAEQAADLAELEFDFEDTLFVRGSTAEVYTFLAEAERWPERLPHVARMDLREETDGVQIMGMHTLAKDGSTHLTESVRVCFPQQRIVYKQTVTPPLIAAHTGEWSLEPGDNGVLVRSRHSVVLNRETLGSHPAAGTTPAEVRAFVRESIGGNSRATLRHAARFAEDH</sequence>
<organism evidence="1 2">
    <name type="scientific">Streptomyces olivaceiscleroticus</name>
    <dbReference type="NCBI Taxonomy" id="68245"/>
    <lineage>
        <taxon>Bacteria</taxon>
        <taxon>Bacillati</taxon>
        <taxon>Actinomycetota</taxon>
        <taxon>Actinomycetes</taxon>
        <taxon>Kitasatosporales</taxon>
        <taxon>Streptomycetaceae</taxon>
        <taxon>Streptomyces</taxon>
    </lineage>
</organism>
<dbReference type="RefSeq" id="WP_346099517.1">
    <property type="nucleotide sequence ID" value="NZ_BAAABY010000054.1"/>
</dbReference>
<name>A0ABN1BCF3_9ACTN</name>
<proteinExistence type="predicted"/>
<dbReference type="SUPFAM" id="SSF55961">
    <property type="entry name" value="Bet v1-like"/>
    <property type="match status" value="2"/>
</dbReference>
<dbReference type="Pfam" id="PF10604">
    <property type="entry name" value="Polyketide_cyc2"/>
    <property type="match status" value="2"/>
</dbReference>
<keyword evidence="2" id="KW-1185">Reference proteome</keyword>
<accession>A0ABN1BCF3</accession>
<protein>
    <submittedName>
        <fullName evidence="1">SRPBCC family protein</fullName>
    </submittedName>
</protein>
<reference evidence="1 2" key="1">
    <citation type="journal article" date="2019" name="Int. J. Syst. Evol. Microbiol.">
        <title>The Global Catalogue of Microorganisms (GCM) 10K type strain sequencing project: providing services to taxonomists for standard genome sequencing and annotation.</title>
        <authorList>
            <consortium name="The Broad Institute Genomics Platform"/>
            <consortium name="The Broad Institute Genome Sequencing Center for Infectious Disease"/>
            <person name="Wu L."/>
            <person name="Ma J."/>
        </authorList>
    </citation>
    <scope>NUCLEOTIDE SEQUENCE [LARGE SCALE GENOMIC DNA]</scope>
    <source>
        <strain evidence="1 2">JCM 4805</strain>
    </source>
</reference>
<dbReference type="Gene3D" id="3.30.530.20">
    <property type="match status" value="2"/>
</dbReference>
<evidence type="ECO:0000313" key="2">
    <source>
        <dbReference type="Proteomes" id="UP001500909"/>
    </source>
</evidence>
<gene>
    <name evidence="1" type="ORF">GCM10010361_70100</name>
</gene>
<dbReference type="InterPro" id="IPR019587">
    <property type="entry name" value="Polyketide_cyclase/dehydratase"/>
</dbReference>
<dbReference type="CDD" id="cd08861">
    <property type="entry name" value="OtcD1_ARO-CYC_like"/>
    <property type="match status" value="2"/>
</dbReference>